<organism evidence="2 3">
    <name type="scientific">Polyplax serrata</name>
    <name type="common">Common mouse louse</name>
    <dbReference type="NCBI Taxonomy" id="468196"/>
    <lineage>
        <taxon>Eukaryota</taxon>
        <taxon>Metazoa</taxon>
        <taxon>Ecdysozoa</taxon>
        <taxon>Arthropoda</taxon>
        <taxon>Hexapoda</taxon>
        <taxon>Insecta</taxon>
        <taxon>Pterygota</taxon>
        <taxon>Neoptera</taxon>
        <taxon>Paraneoptera</taxon>
        <taxon>Psocodea</taxon>
        <taxon>Troctomorpha</taxon>
        <taxon>Phthiraptera</taxon>
        <taxon>Anoplura</taxon>
        <taxon>Polyplacidae</taxon>
        <taxon>Polyplax</taxon>
    </lineage>
</organism>
<dbReference type="AlphaFoldDB" id="A0AAN8P263"/>
<dbReference type="Proteomes" id="UP001372834">
    <property type="component" value="Unassembled WGS sequence"/>
</dbReference>
<sequence length="602" mass="68479">MKRSDMTLKATLAKKNLEMEKLEKSKKAHLRMLTSSGVKLKMKQNTADEIVKPSGDVEVGLLTKLILEKYLPAFHSFTALPPFQAKNIKMYETHVPGFCYLRNGERRKRLTSIVSSSPPDPIQCSEKVKCILFTDNELDIYKTMCLHLLGTHVQNRMHIQRYIYTPFSQRFGTSVNKSSSKYDKMLPRYILDVKSLGNGLSNSVKMYDFESSSDEETKKKRKLQVPVYINNEIRMIVHSVMEALENVNSSKFICLINLASSPEELRNMLKNEELQDFIMELSTNPLVMKPTSYDYVMTHLMFDKIPEKGTLESVAQVLEIYDNKDLQKSIYQIQRAILQRHNQLANSNNYMRGKMGSQDKSSLDAAKLSIPSATNSRKTSANALNKKDLKETQPTEKDEKNKLISENINAKVEKPDNLVASDKPNNQNKQSTKNVSINLDKILTDSSYTKDISTYETYDENPLLDEGKGSFTQSRSSSIDSNKYSFQNLTNPQRILFGLKVASLKSKTINMHQLEGKKKLDLAAILAPIIHQQDSEISSKCSLQSHTSSITQNRKVKKSLSNISDLHTNDLENLTRALLANLRLEISETENKRRVSQFMSSI</sequence>
<feature type="compositionally biased region" description="Basic and acidic residues" evidence="1">
    <location>
        <begin position="385"/>
        <end position="403"/>
    </location>
</feature>
<protein>
    <submittedName>
        <fullName evidence="2">Uncharacterized protein</fullName>
    </submittedName>
</protein>
<feature type="region of interest" description="Disordered" evidence="1">
    <location>
        <begin position="370"/>
        <end position="434"/>
    </location>
</feature>
<accession>A0AAN8P263</accession>
<name>A0AAN8P263_POLSC</name>
<feature type="compositionally biased region" description="Polar residues" evidence="1">
    <location>
        <begin position="423"/>
        <end position="434"/>
    </location>
</feature>
<gene>
    <name evidence="2" type="ORF">RUM43_003383</name>
</gene>
<feature type="compositionally biased region" description="Polar residues" evidence="1">
    <location>
        <begin position="371"/>
        <end position="383"/>
    </location>
</feature>
<reference evidence="2 3" key="1">
    <citation type="submission" date="2023-10" db="EMBL/GenBank/DDBJ databases">
        <title>Genomes of two closely related lineages of the louse Polyplax serrata with different host specificities.</title>
        <authorList>
            <person name="Martinu J."/>
            <person name="Tarabai H."/>
            <person name="Stefka J."/>
            <person name="Hypsa V."/>
        </authorList>
    </citation>
    <scope>NUCLEOTIDE SEQUENCE [LARGE SCALE GENOMIC DNA]</scope>
    <source>
        <strain evidence="2">HR10_N</strain>
    </source>
</reference>
<comment type="caution">
    <text evidence="2">The sequence shown here is derived from an EMBL/GenBank/DDBJ whole genome shotgun (WGS) entry which is preliminary data.</text>
</comment>
<evidence type="ECO:0000256" key="1">
    <source>
        <dbReference type="SAM" id="MobiDB-lite"/>
    </source>
</evidence>
<proteinExistence type="predicted"/>
<evidence type="ECO:0000313" key="3">
    <source>
        <dbReference type="Proteomes" id="UP001372834"/>
    </source>
</evidence>
<dbReference type="EMBL" id="JAWJWE010000036">
    <property type="protein sequence ID" value="KAK6629566.1"/>
    <property type="molecule type" value="Genomic_DNA"/>
</dbReference>
<evidence type="ECO:0000313" key="2">
    <source>
        <dbReference type="EMBL" id="KAK6629566.1"/>
    </source>
</evidence>